<feature type="non-terminal residue" evidence="1">
    <location>
        <position position="54"/>
    </location>
</feature>
<dbReference type="AlphaFoldDB" id="A0AAN8ZVT8"/>
<reference evidence="1 2" key="1">
    <citation type="submission" date="2023-11" db="EMBL/GenBank/DDBJ databases">
        <title>Halocaridina rubra genome assembly.</title>
        <authorList>
            <person name="Smith C."/>
        </authorList>
    </citation>
    <scope>NUCLEOTIDE SEQUENCE [LARGE SCALE GENOMIC DNA]</scope>
    <source>
        <strain evidence="1">EP-1</strain>
        <tissue evidence="1">Whole</tissue>
    </source>
</reference>
<name>A0AAN8ZVT8_HALRR</name>
<evidence type="ECO:0000313" key="1">
    <source>
        <dbReference type="EMBL" id="KAK7065633.1"/>
    </source>
</evidence>
<protein>
    <submittedName>
        <fullName evidence="1">Uncharacterized protein</fullName>
    </submittedName>
</protein>
<keyword evidence="2" id="KW-1185">Reference proteome</keyword>
<accession>A0AAN8ZVT8</accession>
<evidence type="ECO:0000313" key="2">
    <source>
        <dbReference type="Proteomes" id="UP001381693"/>
    </source>
</evidence>
<gene>
    <name evidence="1" type="ORF">SK128_019919</name>
</gene>
<sequence length="54" mass="6137">MEPLSAWKDVPMTYSEIRYESWNDFGTSRKDSLLLVGTIPSLISFPTLSIQDSL</sequence>
<dbReference type="EMBL" id="JAXCGZ010020262">
    <property type="protein sequence ID" value="KAK7065633.1"/>
    <property type="molecule type" value="Genomic_DNA"/>
</dbReference>
<proteinExistence type="predicted"/>
<organism evidence="1 2">
    <name type="scientific">Halocaridina rubra</name>
    <name type="common">Hawaiian red shrimp</name>
    <dbReference type="NCBI Taxonomy" id="373956"/>
    <lineage>
        <taxon>Eukaryota</taxon>
        <taxon>Metazoa</taxon>
        <taxon>Ecdysozoa</taxon>
        <taxon>Arthropoda</taxon>
        <taxon>Crustacea</taxon>
        <taxon>Multicrustacea</taxon>
        <taxon>Malacostraca</taxon>
        <taxon>Eumalacostraca</taxon>
        <taxon>Eucarida</taxon>
        <taxon>Decapoda</taxon>
        <taxon>Pleocyemata</taxon>
        <taxon>Caridea</taxon>
        <taxon>Atyoidea</taxon>
        <taxon>Atyidae</taxon>
        <taxon>Halocaridina</taxon>
    </lineage>
</organism>
<dbReference type="Proteomes" id="UP001381693">
    <property type="component" value="Unassembled WGS sequence"/>
</dbReference>
<comment type="caution">
    <text evidence="1">The sequence shown here is derived from an EMBL/GenBank/DDBJ whole genome shotgun (WGS) entry which is preliminary data.</text>
</comment>